<feature type="domain" description="Integral membrane bound transporter" evidence="7">
    <location>
        <begin position="339"/>
        <end position="451"/>
    </location>
</feature>
<evidence type="ECO:0000256" key="2">
    <source>
        <dbReference type="ARBA" id="ARBA00022692"/>
    </source>
</evidence>
<keyword evidence="9" id="KW-1185">Reference proteome</keyword>
<comment type="caution">
    <text evidence="8">The sequence shown here is derived from an EMBL/GenBank/DDBJ whole genome shotgun (WGS) entry which is preliminary data.</text>
</comment>
<evidence type="ECO:0000313" key="8">
    <source>
        <dbReference type="EMBL" id="MDA3628347.1"/>
    </source>
</evidence>
<feature type="region of interest" description="Disordered" evidence="5">
    <location>
        <begin position="555"/>
        <end position="574"/>
    </location>
</feature>
<feature type="transmembrane region" description="Helical" evidence="6">
    <location>
        <begin position="437"/>
        <end position="459"/>
    </location>
</feature>
<comment type="subcellular location">
    <subcellularLocation>
        <location evidence="1">Membrane</location>
        <topology evidence="1">Multi-pass membrane protein</topology>
    </subcellularLocation>
</comment>
<gene>
    <name evidence="8" type="ORF">OU415_23145</name>
</gene>
<feature type="transmembrane region" description="Helical" evidence="6">
    <location>
        <begin position="408"/>
        <end position="425"/>
    </location>
</feature>
<evidence type="ECO:0000313" key="9">
    <source>
        <dbReference type="Proteomes" id="UP001210380"/>
    </source>
</evidence>
<organism evidence="8 9">
    <name type="scientific">Saccharopolyspora oryzae</name>
    <dbReference type="NCBI Taxonomy" id="2997343"/>
    <lineage>
        <taxon>Bacteria</taxon>
        <taxon>Bacillati</taxon>
        <taxon>Actinomycetota</taxon>
        <taxon>Actinomycetes</taxon>
        <taxon>Pseudonocardiales</taxon>
        <taxon>Pseudonocardiaceae</taxon>
        <taxon>Saccharopolyspora</taxon>
    </lineage>
</organism>
<keyword evidence="2 6" id="KW-0812">Transmembrane</keyword>
<feature type="transmembrane region" description="Helical" evidence="6">
    <location>
        <begin position="316"/>
        <end position="333"/>
    </location>
</feature>
<feature type="transmembrane region" description="Helical" evidence="6">
    <location>
        <begin position="40"/>
        <end position="57"/>
    </location>
</feature>
<keyword evidence="4 6" id="KW-0472">Membrane</keyword>
<keyword evidence="3 6" id="KW-1133">Transmembrane helix</keyword>
<dbReference type="Pfam" id="PF13515">
    <property type="entry name" value="FUSC_2"/>
    <property type="match status" value="1"/>
</dbReference>
<dbReference type="RefSeq" id="WP_270951183.1">
    <property type="nucleotide sequence ID" value="NZ_JAQGLA010000043.1"/>
</dbReference>
<feature type="transmembrane region" description="Helical" evidence="6">
    <location>
        <begin position="64"/>
        <end position="84"/>
    </location>
</feature>
<proteinExistence type="predicted"/>
<feature type="transmembrane region" description="Helical" evidence="6">
    <location>
        <begin position="113"/>
        <end position="133"/>
    </location>
</feature>
<dbReference type="InterPro" id="IPR049453">
    <property type="entry name" value="Memb_transporter_dom"/>
</dbReference>
<feature type="transmembrane region" description="Helical" evidence="6">
    <location>
        <begin position="139"/>
        <end position="159"/>
    </location>
</feature>
<sequence>MSKTDSASTRAKGSPLLLVLFAVALVPTFLVGYAVGAGSASVVGGFVALFSLLAFLGGPLRPDLRLAAALSPLLLFAAIVPRLLGEVSRPAAIAVIVVIVFVAALLPVRGPRFVTVGLGLGMVTLFAYGMALLGPVGPWQVVVAAVTGVVIAVLLRVLLGISDPSKATRAKIADVLDAEVPDLDAAFDTWLADGRRRWLGAALGAASRYRLALRSAEAIQRAGRAELDEALASARTRAEGLAERIRAKKPAPEASAEQAASGTRLLSDASAALDAVERAVDERDTSRVPLADRHHRLREAVLQPSVRLRSIQVRHAVRTAFGLLLALVLTSYLPPGDPLVATALMTTFGILQASWRATLSKARPRVIGLLAGAALSAVIVLVVPTPYLPVVAGVALLIGLWNMMARPTYAYTFMVVVTVGFNTSLRHTDPVHTLVEYALLTLAAATIGVVIGFAVVPGLRPEPLQRRIVTARVETAGALRALTEPGSATSPETVALNRAAARARAELTPDREQLDDDQLAELDRYRAALNDLSTLGTTAALTAPEHLSAALDVLDDRTPPAPARPDSDEAPEGLEPVLTGLANQVRTTEENLLAALPAPKR</sequence>
<feature type="transmembrane region" description="Helical" evidence="6">
    <location>
        <begin position="90"/>
        <end position="106"/>
    </location>
</feature>
<evidence type="ECO:0000256" key="3">
    <source>
        <dbReference type="ARBA" id="ARBA00022989"/>
    </source>
</evidence>
<evidence type="ECO:0000256" key="1">
    <source>
        <dbReference type="ARBA" id="ARBA00004141"/>
    </source>
</evidence>
<accession>A0ABT4V307</accession>
<evidence type="ECO:0000259" key="7">
    <source>
        <dbReference type="Pfam" id="PF13515"/>
    </source>
</evidence>
<evidence type="ECO:0000256" key="6">
    <source>
        <dbReference type="SAM" id="Phobius"/>
    </source>
</evidence>
<protein>
    <submittedName>
        <fullName evidence="8">FUSC family protein</fullName>
    </submittedName>
</protein>
<dbReference type="Proteomes" id="UP001210380">
    <property type="component" value="Unassembled WGS sequence"/>
</dbReference>
<dbReference type="EMBL" id="JAQGLA010000043">
    <property type="protein sequence ID" value="MDA3628347.1"/>
    <property type="molecule type" value="Genomic_DNA"/>
</dbReference>
<evidence type="ECO:0000256" key="4">
    <source>
        <dbReference type="ARBA" id="ARBA00023136"/>
    </source>
</evidence>
<reference evidence="8 9" key="1">
    <citation type="submission" date="2022-11" db="EMBL/GenBank/DDBJ databases">
        <title>Draft genome sequence of Saccharopolyspora sp. WRP15-2 isolated from rhizosphere soils of wild rice in Thailand.</title>
        <authorList>
            <person name="Duangmal K."/>
            <person name="Kammanee S."/>
            <person name="Muangham S."/>
        </authorList>
    </citation>
    <scope>NUCLEOTIDE SEQUENCE [LARGE SCALE GENOMIC DNA]</scope>
    <source>
        <strain evidence="8 9">WRP15-2</strain>
    </source>
</reference>
<evidence type="ECO:0000256" key="5">
    <source>
        <dbReference type="SAM" id="MobiDB-lite"/>
    </source>
</evidence>
<name>A0ABT4V307_9PSEU</name>
<feature type="transmembrane region" description="Helical" evidence="6">
    <location>
        <begin position="339"/>
        <end position="359"/>
    </location>
</feature>
<feature type="transmembrane region" description="Helical" evidence="6">
    <location>
        <begin position="16"/>
        <end position="34"/>
    </location>
</feature>
<feature type="transmembrane region" description="Helical" evidence="6">
    <location>
        <begin position="366"/>
        <end position="388"/>
    </location>
</feature>